<dbReference type="InterPro" id="IPR037185">
    <property type="entry name" value="EmrE-like"/>
</dbReference>
<gene>
    <name evidence="7" type="ORF">ACFOND_03425</name>
</gene>
<feature type="transmembrane region" description="Helical" evidence="5">
    <location>
        <begin position="66"/>
        <end position="87"/>
    </location>
</feature>
<evidence type="ECO:0000256" key="2">
    <source>
        <dbReference type="ARBA" id="ARBA00022692"/>
    </source>
</evidence>
<sequence length="303" mass="31914">MSPKSLSLLLVLSALWGASFLFMRVGAPEFGPVSLIFIRMSVGVLAILPFFFKVSLLKAIIKNAKALLLLGLINHVIPFVALSYAALSLESGFTSLINATTPIFTALVAALFFATAIKPSQILGLIVAVLGVGILSSDKMSFGSLGTGWAIAAGLMAALSYGFAGNYTKHALSHLSAIEITVGSMLASSLILLVPGLYFWPTTNPSTQAWASALLLAVASTGVAFIIFFKIMKEAGAFIASNVTLLVPLFAVSWGIFLLDESLTLRLILGMVVTLSGTALTLQLLKLHSLNSRIASLKIKKAP</sequence>
<name>A0ABV7WPB0_9GAMM</name>
<feature type="transmembrane region" description="Helical" evidence="5">
    <location>
        <begin position="93"/>
        <end position="113"/>
    </location>
</feature>
<feature type="domain" description="EamA" evidence="6">
    <location>
        <begin position="149"/>
        <end position="282"/>
    </location>
</feature>
<keyword evidence="4 5" id="KW-0472">Membrane</keyword>
<dbReference type="Proteomes" id="UP001595710">
    <property type="component" value="Unassembled WGS sequence"/>
</dbReference>
<dbReference type="InterPro" id="IPR000620">
    <property type="entry name" value="EamA_dom"/>
</dbReference>
<evidence type="ECO:0000256" key="1">
    <source>
        <dbReference type="ARBA" id="ARBA00004141"/>
    </source>
</evidence>
<dbReference type="PANTHER" id="PTHR32322">
    <property type="entry name" value="INNER MEMBRANE TRANSPORTER"/>
    <property type="match status" value="1"/>
</dbReference>
<evidence type="ECO:0000313" key="8">
    <source>
        <dbReference type="Proteomes" id="UP001595710"/>
    </source>
</evidence>
<comment type="caution">
    <text evidence="7">The sequence shown here is derived from an EMBL/GenBank/DDBJ whole genome shotgun (WGS) entry which is preliminary data.</text>
</comment>
<evidence type="ECO:0000259" key="6">
    <source>
        <dbReference type="Pfam" id="PF00892"/>
    </source>
</evidence>
<reference evidence="8" key="1">
    <citation type="journal article" date="2019" name="Int. J. Syst. Evol. Microbiol.">
        <title>The Global Catalogue of Microorganisms (GCM) 10K type strain sequencing project: providing services to taxonomists for standard genome sequencing and annotation.</title>
        <authorList>
            <consortium name="The Broad Institute Genomics Platform"/>
            <consortium name="The Broad Institute Genome Sequencing Center for Infectious Disease"/>
            <person name="Wu L."/>
            <person name="Ma J."/>
        </authorList>
    </citation>
    <scope>NUCLEOTIDE SEQUENCE [LARGE SCALE GENOMIC DNA]</scope>
    <source>
        <strain evidence="8">CECT 8288</strain>
    </source>
</reference>
<feature type="domain" description="EamA" evidence="6">
    <location>
        <begin position="7"/>
        <end position="136"/>
    </location>
</feature>
<protein>
    <submittedName>
        <fullName evidence="7">DMT family transporter</fullName>
    </submittedName>
</protein>
<proteinExistence type="predicted"/>
<keyword evidence="3 5" id="KW-1133">Transmembrane helix</keyword>
<dbReference type="SUPFAM" id="SSF103481">
    <property type="entry name" value="Multidrug resistance efflux transporter EmrE"/>
    <property type="match status" value="2"/>
</dbReference>
<comment type="subcellular location">
    <subcellularLocation>
        <location evidence="1">Membrane</location>
        <topology evidence="1">Multi-pass membrane protein</topology>
    </subcellularLocation>
</comment>
<dbReference type="RefSeq" id="WP_290281126.1">
    <property type="nucleotide sequence ID" value="NZ_JAUFQI010000001.1"/>
</dbReference>
<keyword evidence="8" id="KW-1185">Reference proteome</keyword>
<evidence type="ECO:0000313" key="7">
    <source>
        <dbReference type="EMBL" id="MFC3700679.1"/>
    </source>
</evidence>
<dbReference type="Pfam" id="PF00892">
    <property type="entry name" value="EamA"/>
    <property type="match status" value="2"/>
</dbReference>
<feature type="transmembrane region" description="Helical" evidence="5">
    <location>
        <begin position="263"/>
        <end position="285"/>
    </location>
</feature>
<evidence type="ECO:0000256" key="5">
    <source>
        <dbReference type="SAM" id="Phobius"/>
    </source>
</evidence>
<feature type="transmembrane region" description="Helical" evidence="5">
    <location>
        <begin position="210"/>
        <end position="229"/>
    </location>
</feature>
<organism evidence="7 8">
    <name type="scientific">Reinekea marina</name>
    <dbReference type="NCBI Taxonomy" id="1310421"/>
    <lineage>
        <taxon>Bacteria</taxon>
        <taxon>Pseudomonadati</taxon>
        <taxon>Pseudomonadota</taxon>
        <taxon>Gammaproteobacteria</taxon>
        <taxon>Oceanospirillales</taxon>
        <taxon>Saccharospirillaceae</taxon>
        <taxon>Reinekea</taxon>
    </lineage>
</organism>
<evidence type="ECO:0000256" key="3">
    <source>
        <dbReference type="ARBA" id="ARBA00022989"/>
    </source>
</evidence>
<feature type="transmembrane region" description="Helical" evidence="5">
    <location>
        <begin position="176"/>
        <end position="198"/>
    </location>
</feature>
<dbReference type="Gene3D" id="1.10.3730.20">
    <property type="match status" value="1"/>
</dbReference>
<evidence type="ECO:0000256" key="4">
    <source>
        <dbReference type="ARBA" id="ARBA00023136"/>
    </source>
</evidence>
<feature type="transmembrane region" description="Helical" evidence="5">
    <location>
        <begin position="236"/>
        <end position="257"/>
    </location>
</feature>
<accession>A0ABV7WPB0</accession>
<feature type="transmembrane region" description="Helical" evidence="5">
    <location>
        <begin position="36"/>
        <end position="54"/>
    </location>
</feature>
<feature type="transmembrane region" description="Helical" evidence="5">
    <location>
        <begin position="142"/>
        <end position="164"/>
    </location>
</feature>
<dbReference type="PANTHER" id="PTHR32322:SF9">
    <property type="entry name" value="AMINO-ACID METABOLITE EFFLUX PUMP-RELATED"/>
    <property type="match status" value="1"/>
</dbReference>
<keyword evidence="2 5" id="KW-0812">Transmembrane</keyword>
<dbReference type="EMBL" id="JBHRYN010000006">
    <property type="protein sequence ID" value="MFC3700679.1"/>
    <property type="molecule type" value="Genomic_DNA"/>
</dbReference>
<dbReference type="InterPro" id="IPR050638">
    <property type="entry name" value="AA-Vitamin_Transporters"/>
</dbReference>
<feature type="transmembrane region" description="Helical" evidence="5">
    <location>
        <begin position="120"/>
        <end position="136"/>
    </location>
</feature>